<dbReference type="RefSeq" id="XP_018265012.1">
    <property type="nucleotide sequence ID" value="XM_018406518.1"/>
</dbReference>
<dbReference type="VEuPathDB" id="FungiDB:I303_03194"/>
<dbReference type="PANTHER" id="PTHR21310:SF15">
    <property type="entry name" value="AMINOGLYCOSIDE PHOSPHOTRANSFERASE DOMAIN-CONTAINING PROTEIN"/>
    <property type="match status" value="1"/>
</dbReference>
<dbReference type="AlphaFoldDB" id="A0A1A6AAU4"/>
<name>A0A1A6AAU4_9TREE</name>
<dbReference type="PANTHER" id="PTHR21310">
    <property type="entry name" value="AMINOGLYCOSIDE PHOSPHOTRANSFERASE-RELATED-RELATED"/>
    <property type="match status" value="1"/>
</dbReference>
<proteinExistence type="predicted"/>
<evidence type="ECO:0000313" key="3">
    <source>
        <dbReference type="Proteomes" id="UP000078595"/>
    </source>
</evidence>
<evidence type="ECO:0000313" key="1">
    <source>
        <dbReference type="EMBL" id="OBR87170.1"/>
    </source>
</evidence>
<keyword evidence="3" id="KW-1185">Reference proteome</keyword>
<organism evidence="1">
    <name type="scientific">Kwoniella dejecticola CBS 10117</name>
    <dbReference type="NCBI Taxonomy" id="1296121"/>
    <lineage>
        <taxon>Eukaryota</taxon>
        <taxon>Fungi</taxon>
        <taxon>Dikarya</taxon>
        <taxon>Basidiomycota</taxon>
        <taxon>Agaricomycotina</taxon>
        <taxon>Tremellomycetes</taxon>
        <taxon>Tremellales</taxon>
        <taxon>Cryptococcaceae</taxon>
        <taxon>Kwoniella</taxon>
    </lineage>
</organism>
<accession>A0A1A6AAU4</accession>
<dbReference type="STRING" id="1296121.A0A1A6AAU4"/>
<protein>
    <recommendedName>
        <fullName evidence="4">Aminoglycoside phosphotransferase domain-containing protein</fullName>
    </recommendedName>
</protein>
<dbReference type="GeneID" id="28966893"/>
<dbReference type="EMBL" id="KI894029">
    <property type="protein sequence ID" value="OBR87170.1"/>
    <property type="molecule type" value="Genomic_DNA"/>
</dbReference>
<sequence length="526" mass="60201">MTKGPGDTPAKNQIKRNTQITKYTSLFTAVRSHQTGIEHAAEALRPGHRSQLLTPDDPLQMADNTSVQGSINFHVPLVFDDGLKWLVRIRQDHHSDSILAIQKQVMQSEVVTLNWLKEQNIASPQAWLPSISHSDTITPEEASSAGTSLIYFFYEFLQGKCLSTFDMGVKYWREPSEEVIRLIQDHGKHQIVLSGHSFRANEIGCLVSTDNEKETPEVGPLISLNGVHHLDPPYFPGPFASNQDRFLSQIDIALSHIRDGLSEQTEILDAYLWHLLLRELVETCPELAEPVEEVYIRHADAKGDQFMGDEEGNMMATIDWEGAFLTTKAEAFSAPEFISKTGVPYIDQTTFTPCEQILIDYYEESNRPDLAEFVRKDKKYTHLGGIGSFTTKFIYKCSSWALLDAFEDSRPDTLRPPRDLGPDWRLYLIDRYDSDQGFDTIFKRAGYDLEKERAAAGNGLEDREAERQLWWSRSFVQRQTEKEARILEQTKVKEREKERRVAGQWASAERRKPRVQDKMVRYQGKI</sequence>
<evidence type="ECO:0008006" key="4">
    <source>
        <dbReference type="Google" id="ProtNLM"/>
    </source>
</evidence>
<dbReference type="Proteomes" id="UP000078595">
    <property type="component" value="Chromosome 3"/>
</dbReference>
<dbReference type="KEGG" id="kdj:28966893"/>
<reference evidence="2" key="3">
    <citation type="submission" date="2024-02" db="EMBL/GenBank/DDBJ databases">
        <title>Comparative genomics of Cryptococcus and Kwoniella reveals pathogenesis evolution and contrasting modes of karyotype evolution via chromosome fusion or intercentromeric recombination.</title>
        <authorList>
            <person name="Coelho M.A."/>
            <person name="David-Palma M."/>
            <person name="Shea T."/>
            <person name="Bowers K."/>
            <person name="McGinley-Smith S."/>
            <person name="Mohammad A.W."/>
            <person name="Gnirke A."/>
            <person name="Yurkov A.M."/>
            <person name="Nowrousian M."/>
            <person name="Sun S."/>
            <person name="Cuomo C.A."/>
            <person name="Heitman J."/>
        </authorList>
    </citation>
    <scope>NUCLEOTIDE SEQUENCE</scope>
    <source>
        <strain evidence="2">CBS 10117</strain>
    </source>
</reference>
<reference evidence="1" key="1">
    <citation type="submission" date="2013-07" db="EMBL/GenBank/DDBJ databases">
        <title>The Genome Sequence of Cryptococcus dejecticola CBS10117.</title>
        <authorList>
            <consortium name="The Broad Institute Genome Sequencing Platform"/>
            <person name="Cuomo C."/>
            <person name="Litvintseva A."/>
            <person name="Chen Y."/>
            <person name="Heitman J."/>
            <person name="Sun S."/>
            <person name="Springer D."/>
            <person name="Dromer F."/>
            <person name="Young S.K."/>
            <person name="Zeng Q."/>
            <person name="Gargeya S."/>
            <person name="Fitzgerald M."/>
            <person name="Abouelleil A."/>
            <person name="Alvarado L."/>
            <person name="Berlin A.M."/>
            <person name="Chapman S.B."/>
            <person name="Dewar J."/>
            <person name="Goldberg J."/>
            <person name="Griggs A."/>
            <person name="Gujja S."/>
            <person name="Hansen M."/>
            <person name="Howarth C."/>
            <person name="Imamovic A."/>
            <person name="Larimer J."/>
            <person name="McCowan C."/>
            <person name="Murphy C."/>
            <person name="Pearson M."/>
            <person name="Priest M."/>
            <person name="Roberts A."/>
            <person name="Saif S."/>
            <person name="Shea T."/>
            <person name="Sykes S."/>
            <person name="Wortman J."/>
            <person name="Nusbaum C."/>
            <person name="Birren B."/>
        </authorList>
    </citation>
    <scope>NUCLEOTIDE SEQUENCE [LARGE SCALE GENOMIC DNA]</scope>
    <source>
        <strain evidence="1">CBS 10117</strain>
    </source>
</reference>
<evidence type="ECO:0000313" key="2">
    <source>
        <dbReference type="EMBL" id="WWC60599.1"/>
    </source>
</evidence>
<dbReference type="EMBL" id="CP144532">
    <property type="protein sequence ID" value="WWC60599.1"/>
    <property type="molecule type" value="Genomic_DNA"/>
</dbReference>
<reference evidence="2" key="2">
    <citation type="submission" date="2013-07" db="EMBL/GenBank/DDBJ databases">
        <authorList>
            <consortium name="The Broad Institute Genome Sequencing Platform"/>
            <person name="Cuomo C."/>
            <person name="Litvintseva A."/>
            <person name="Chen Y."/>
            <person name="Heitman J."/>
            <person name="Sun S."/>
            <person name="Springer D."/>
            <person name="Dromer F."/>
            <person name="Young S.K."/>
            <person name="Zeng Q."/>
            <person name="Gargeya S."/>
            <person name="Fitzgerald M."/>
            <person name="Abouelleil A."/>
            <person name="Alvarado L."/>
            <person name="Berlin A.M."/>
            <person name="Chapman S.B."/>
            <person name="Dewar J."/>
            <person name="Goldberg J."/>
            <person name="Griggs A."/>
            <person name="Gujja S."/>
            <person name="Hansen M."/>
            <person name="Howarth C."/>
            <person name="Imamovic A."/>
            <person name="Larimer J."/>
            <person name="McCowan C."/>
            <person name="Murphy C."/>
            <person name="Pearson M."/>
            <person name="Priest M."/>
            <person name="Roberts A."/>
            <person name="Saif S."/>
            <person name="Shea T."/>
            <person name="Sykes S."/>
            <person name="Wortman J."/>
            <person name="Nusbaum C."/>
            <person name="Birren B."/>
        </authorList>
    </citation>
    <scope>NUCLEOTIDE SEQUENCE</scope>
    <source>
        <strain evidence="2">CBS 10117</strain>
    </source>
</reference>
<gene>
    <name evidence="1" type="ORF">I303_03194</name>
    <name evidence="2" type="ORF">I303_103173</name>
</gene>
<dbReference type="OrthoDB" id="2561803at2759"/>
<dbReference type="InterPro" id="IPR051678">
    <property type="entry name" value="AGP_Transferase"/>
</dbReference>